<keyword evidence="10" id="KW-1185">Reference proteome</keyword>
<dbReference type="GO" id="GO:0004674">
    <property type="term" value="F:protein serine/threonine kinase activity"/>
    <property type="evidence" value="ECO:0007669"/>
    <property type="project" value="UniProtKB-KW"/>
</dbReference>
<dbReference type="Pfam" id="PF00069">
    <property type="entry name" value="Pkinase"/>
    <property type="match status" value="1"/>
</dbReference>
<dbReference type="InterPro" id="IPR011009">
    <property type="entry name" value="Kinase-like_dom_sf"/>
</dbReference>
<evidence type="ECO:0000256" key="1">
    <source>
        <dbReference type="ARBA" id="ARBA00005527"/>
    </source>
</evidence>
<dbReference type="PANTHER" id="PTHR24057">
    <property type="entry name" value="GLYCOGEN SYNTHASE KINASE-3 ALPHA"/>
    <property type="match status" value="1"/>
</dbReference>
<dbReference type="SMART" id="SM00220">
    <property type="entry name" value="S_TKc"/>
    <property type="match status" value="1"/>
</dbReference>
<protein>
    <recommendedName>
        <fullName evidence="8">Protein kinase domain-containing protein</fullName>
    </recommendedName>
</protein>
<evidence type="ECO:0000256" key="3">
    <source>
        <dbReference type="ARBA" id="ARBA00022679"/>
    </source>
</evidence>
<evidence type="ECO:0000256" key="4">
    <source>
        <dbReference type="ARBA" id="ARBA00022741"/>
    </source>
</evidence>
<evidence type="ECO:0000256" key="7">
    <source>
        <dbReference type="SAM" id="SignalP"/>
    </source>
</evidence>
<proteinExistence type="inferred from homology"/>
<dbReference type="InterPro" id="IPR008271">
    <property type="entry name" value="Ser/Thr_kinase_AS"/>
</dbReference>
<evidence type="ECO:0000256" key="5">
    <source>
        <dbReference type="ARBA" id="ARBA00022777"/>
    </source>
</evidence>
<evidence type="ECO:0000256" key="6">
    <source>
        <dbReference type="ARBA" id="ARBA00022840"/>
    </source>
</evidence>
<dbReference type="EMBL" id="CM007382">
    <property type="protein sequence ID" value="ONK77940.1"/>
    <property type="molecule type" value="Genomic_DNA"/>
</dbReference>
<dbReference type="Gene3D" id="1.10.510.10">
    <property type="entry name" value="Transferase(Phosphotransferase) domain 1"/>
    <property type="match status" value="1"/>
</dbReference>
<keyword evidence="4" id="KW-0547">Nucleotide-binding</keyword>
<dbReference type="Gramene" id="ONK77940">
    <property type="protein sequence ID" value="ONK77940"/>
    <property type="gene ID" value="A4U43_C02F12530"/>
</dbReference>
<dbReference type="GO" id="GO:0005524">
    <property type="term" value="F:ATP binding"/>
    <property type="evidence" value="ECO:0007669"/>
    <property type="project" value="UniProtKB-KW"/>
</dbReference>
<evidence type="ECO:0000313" key="10">
    <source>
        <dbReference type="Proteomes" id="UP000243459"/>
    </source>
</evidence>
<dbReference type="GO" id="GO:0030154">
    <property type="term" value="P:cell differentiation"/>
    <property type="evidence" value="ECO:0007669"/>
    <property type="project" value="TreeGrafter"/>
</dbReference>
<dbReference type="SUPFAM" id="SSF56112">
    <property type="entry name" value="Protein kinase-like (PK-like)"/>
    <property type="match status" value="1"/>
</dbReference>
<dbReference type="InterPro" id="IPR000719">
    <property type="entry name" value="Prot_kinase_dom"/>
</dbReference>
<dbReference type="GO" id="GO:0005737">
    <property type="term" value="C:cytoplasm"/>
    <property type="evidence" value="ECO:0007669"/>
    <property type="project" value="TreeGrafter"/>
</dbReference>
<dbReference type="GO" id="GO:0005634">
    <property type="term" value="C:nucleus"/>
    <property type="evidence" value="ECO:0007669"/>
    <property type="project" value="TreeGrafter"/>
</dbReference>
<keyword evidence="2" id="KW-0723">Serine/threonine-protein kinase</keyword>
<dbReference type="PANTHER" id="PTHR24057:SF5">
    <property type="entry name" value="SHAGGY-RELATED PROTEIN KINASE IOTA-RELATED"/>
    <property type="match status" value="1"/>
</dbReference>
<dbReference type="PROSITE" id="PS50011">
    <property type="entry name" value="PROTEIN_KINASE_DOM"/>
    <property type="match status" value="1"/>
</dbReference>
<keyword evidence="3" id="KW-0808">Transferase</keyword>
<keyword evidence="7" id="KW-0732">Signal</keyword>
<dbReference type="InterPro" id="IPR050591">
    <property type="entry name" value="GSK-3"/>
</dbReference>
<feature type="domain" description="Protein kinase" evidence="8">
    <location>
        <begin position="1"/>
        <end position="294"/>
    </location>
</feature>
<dbReference type="GO" id="GO:0009742">
    <property type="term" value="P:brassinosteroid mediated signaling pathway"/>
    <property type="evidence" value="ECO:0007669"/>
    <property type="project" value="TreeGrafter"/>
</dbReference>
<keyword evidence="5" id="KW-0418">Kinase</keyword>
<reference evidence="10" key="1">
    <citation type="journal article" date="2017" name="Nat. Commun.">
        <title>The asparagus genome sheds light on the origin and evolution of a young Y chromosome.</title>
        <authorList>
            <person name="Harkess A."/>
            <person name="Zhou J."/>
            <person name="Xu C."/>
            <person name="Bowers J.E."/>
            <person name="Van der Hulst R."/>
            <person name="Ayyampalayam S."/>
            <person name="Mercati F."/>
            <person name="Riccardi P."/>
            <person name="McKain M.R."/>
            <person name="Kakrana A."/>
            <person name="Tang H."/>
            <person name="Ray J."/>
            <person name="Groenendijk J."/>
            <person name="Arikit S."/>
            <person name="Mathioni S.M."/>
            <person name="Nakano M."/>
            <person name="Shan H."/>
            <person name="Telgmann-Rauber A."/>
            <person name="Kanno A."/>
            <person name="Yue Z."/>
            <person name="Chen H."/>
            <person name="Li W."/>
            <person name="Chen Y."/>
            <person name="Xu X."/>
            <person name="Zhang Y."/>
            <person name="Luo S."/>
            <person name="Chen H."/>
            <person name="Gao J."/>
            <person name="Mao Z."/>
            <person name="Pires J.C."/>
            <person name="Luo M."/>
            <person name="Kudrna D."/>
            <person name="Wing R.A."/>
            <person name="Meyers B.C."/>
            <person name="Yi K."/>
            <person name="Kong H."/>
            <person name="Lavrijsen P."/>
            <person name="Sunseri F."/>
            <person name="Falavigna A."/>
            <person name="Ye Y."/>
            <person name="Leebens-Mack J.H."/>
            <person name="Chen G."/>
        </authorList>
    </citation>
    <scope>NUCLEOTIDE SEQUENCE [LARGE SCALE GENOMIC DNA]</scope>
    <source>
        <strain evidence="10">cv. DH0086</strain>
    </source>
</reference>
<accession>A0A5P1FMU0</accession>
<sequence length="294" mass="32411">MWIIHWLLFSVEAEAFQKSAELSISSEFPHSSPKISKFGDLVSSSVLSFSSKNCPNFRFPTVSNDQALHIATAVGSTLESASYDTGRVISKDDSTPLVIVIPGLTSDSASPVTADLTPLNPTQVVVKFDTFKILGLIFRGLAYIHNFPGVCHRDVKPQNVLVDPLTHQVKIFDFESDKILACCKLIIITVKGEANISYIYSWYYRATELIFDATESSTSIDIWSAGCVLAELLLGQVLGTPTREEIRCMKTNYTDLAIQRLNLIHGIRSFSTRKGAQSKAYIDSARPSHCKGLV</sequence>
<dbReference type="Proteomes" id="UP000243459">
    <property type="component" value="Chromosome 2"/>
</dbReference>
<feature type="chain" id="PRO_5024278508" description="Protein kinase domain-containing protein" evidence="7">
    <location>
        <begin position="16"/>
        <end position="294"/>
    </location>
</feature>
<evidence type="ECO:0000256" key="2">
    <source>
        <dbReference type="ARBA" id="ARBA00022527"/>
    </source>
</evidence>
<evidence type="ECO:0000259" key="8">
    <source>
        <dbReference type="PROSITE" id="PS50011"/>
    </source>
</evidence>
<feature type="signal peptide" evidence="7">
    <location>
        <begin position="1"/>
        <end position="15"/>
    </location>
</feature>
<comment type="similarity">
    <text evidence="1">Belongs to the protein kinase superfamily. CMGC Ser/Thr protein kinase family. GSK-3 subfamily.</text>
</comment>
<dbReference type="AlphaFoldDB" id="A0A5P1FMU0"/>
<name>A0A5P1FMU0_ASPOF</name>
<evidence type="ECO:0000313" key="9">
    <source>
        <dbReference type="EMBL" id="ONK77940.1"/>
    </source>
</evidence>
<organism evidence="9 10">
    <name type="scientific">Asparagus officinalis</name>
    <name type="common">Garden asparagus</name>
    <dbReference type="NCBI Taxonomy" id="4686"/>
    <lineage>
        <taxon>Eukaryota</taxon>
        <taxon>Viridiplantae</taxon>
        <taxon>Streptophyta</taxon>
        <taxon>Embryophyta</taxon>
        <taxon>Tracheophyta</taxon>
        <taxon>Spermatophyta</taxon>
        <taxon>Magnoliopsida</taxon>
        <taxon>Liliopsida</taxon>
        <taxon>Asparagales</taxon>
        <taxon>Asparagaceae</taxon>
        <taxon>Asparagoideae</taxon>
        <taxon>Asparagus</taxon>
    </lineage>
</organism>
<dbReference type="PROSITE" id="PS00108">
    <property type="entry name" value="PROTEIN_KINASE_ST"/>
    <property type="match status" value="1"/>
</dbReference>
<keyword evidence="6" id="KW-0067">ATP-binding</keyword>
<gene>
    <name evidence="9" type="ORF">A4U43_C02F12530</name>
</gene>